<comment type="caution">
    <text evidence="1">The sequence shown here is derived from an EMBL/GenBank/DDBJ whole genome shotgun (WGS) entry which is preliminary data.</text>
</comment>
<reference evidence="1 2" key="1">
    <citation type="journal article" date="2013" name="Mar. Genomics">
        <title>Expression of sulfatases in Rhodopirellula baltica and the diversity of sulfatases in the genus Rhodopirellula.</title>
        <authorList>
            <person name="Wegner C.E."/>
            <person name="Richter-Heitmann T."/>
            <person name="Klindworth A."/>
            <person name="Klockow C."/>
            <person name="Richter M."/>
            <person name="Achstetter T."/>
            <person name="Glockner F.O."/>
            <person name="Harder J."/>
        </authorList>
    </citation>
    <scope>NUCLEOTIDE SEQUENCE [LARGE SCALE GENOMIC DNA]</scope>
    <source>
        <strain evidence="1 2">SWK14</strain>
    </source>
</reference>
<evidence type="ECO:0000313" key="2">
    <source>
        <dbReference type="Proteomes" id="UP000010959"/>
    </source>
</evidence>
<sequence>MLQVSSPAFDSPTILHRKWAGSGEAWFVEPWASLEPNWVNDFF</sequence>
<accession>L7CH17</accession>
<dbReference type="EMBL" id="AMWG01000075">
    <property type="protein sequence ID" value="ELP33140.1"/>
    <property type="molecule type" value="Genomic_DNA"/>
</dbReference>
<proteinExistence type="predicted"/>
<protein>
    <submittedName>
        <fullName evidence="1">Uncharacterized protein</fullName>
    </submittedName>
</protein>
<dbReference type="Proteomes" id="UP000010959">
    <property type="component" value="Unassembled WGS sequence"/>
</dbReference>
<evidence type="ECO:0000313" key="1">
    <source>
        <dbReference type="EMBL" id="ELP33140.1"/>
    </source>
</evidence>
<gene>
    <name evidence="1" type="ORF">RBSWK_02986</name>
</gene>
<dbReference type="AlphaFoldDB" id="L7CH17"/>
<name>L7CH17_RHOBT</name>
<organism evidence="1 2">
    <name type="scientific">Rhodopirellula baltica SWK14</name>
    <dbReference type="NCBI Taxonomy" id="993516"/>
    <lineage>
        <taxon>Bacteria</taxon>
        <taxon>Pseudomonadati</taxon>
        <taxon>Planctomycetota</taxon>
        <taxon>Planctomycetia</taxon>
        <taxon>Pirellulales</taxon>
        <taxon>Pirellulaceae</taxon>
        <taxon>Rhodopirellula</taxon>
    </lineage>
</organism>